<dbReference type="EMBL" id="LR743592">
    <property type="protein sequence ID" value="CAA2620888.1"/>
    <property type="molecule type" value="Genomic_DNA"/>
</dbReference>
<evidence type="ECO:0000313" key="1">
    <source>
        <dbReference type="EMBL" id="CAA2620888.1"/>
    </source>
</evidence>
<sequence>MKRTAAAKDVTTAPLVRWQKSLNCRQMGTQLALWFPLWARYTIAAAEAAAAVDDDRGVVSAGREERSGLGG</sequence>
<dbReference type="EMBL" id="CACRZD030000005">
    <property type="protein sequence ID" value="CAA6660641.1"/>
    <property type="molecule type" value="Genomic_DNA"/>
</dbReference>
<organism evidence="1">
    <name type="scientific">Spirodela intermedia</name>
    <name type="common">Intermediate duckweed</name>
    <dbReference type="NCBI Taxonomy" id="51605"/>
    <lineage>
        <taxon>Eukaryota</taxon>
        <taxon>Viridiplantae</taxon>
        <taxon>Streptophyta</taxon>
        <taxon>Embryophyta</taxon>
        <taxon>Tracheophyta</taxon>
        <taxon>Spermatophyta</taxon>
        <taxon>Magnoliopsida</taxon>
        <taxon>Liliopsida</taxon>
        <taxon>Araceae</taxon>
        <taxon>Lemnoideae</taxon>
        <taxon>Spirodela</taxon>
    </lineage>
</organism>
<name>A0A7I8IRM7_SPIIN</name>
<reference evidence="1 2" key="1">
    <citation type="submission" date="2019-12" db="EMBL/GenBank/DDBJ databases">
        <authorList>
            <person name="Scholz U."/>
            <person name="Mascher M."/>
            <person name="Fiebig A."/>
        </authorList>
    </citation>
    <scope>NUCLEOTIDE SEQUENCE</scope>
</reference>
<dbReference type="AlphaFoldDB" id="A0A7I8IRM7"/>
<accession>A0A7I8IRM7</accession>
<protein>
    <submittedName>
        <fullName evidence="1">Uncharacterized protein</fullName>
    </submittedName>
</protein>
<keyword evidence="2" id="KW-1185">Reference proteome</keyword>
<proteinExistence type="predicted"/>
<evidence type="ECO:0000313" key="2">
    <source>
        <dbReference type="Proteomes" id="UP001189122"/>
    </source>
</evidence>
<gene>
    <name evidence="1" type="ORF">SI7747_05007057</name>
</gene>
<dbReference type="Proteomes" id="UP001189122">
    <property type="component" value="Unassembled WGS sequence"/>
</dbReference>